<evidence type="ECO:0000256" key="1">
    <source>
        <dbReference type="ARBA" id="ARBA00004196"/>
    </source>
</evidence>
<dbReference type="EMBL" id="CAJVCE010000027">
    <property type="protein sequence ID" value="CAG7655851.1"/>
    <property type="molecule type" value="Genomic_DNA"/>
</dbReference>
<evidence type="ECO:0000313" key="7">
    <source>
        <dbReference type="EMBL" id="CAG7655851.1"/>
    </source>
</evidence>
<dbReference type="Pfam" id="PF01547">
    <property type="entry name" value="SBP_bac_1"/>
    <property type="match status" value="1"/>
</dbReference>
<keyword evidence="4" id="KW-0732">Signal</keyword>
<evidence type="ECO:0000256" key="2">
    <source>
        <dbReference type="ARBA" id="ARBA00008520"/>
    </source>
</evidence>
<evidence type="ECO:0000256" key="3">
    <source>
        <dbReference type="ARBA" id="ARBA00022448"/>
    </source>
</evidence>
<organism evidence="7 8">
    <name type="scientific">Paenibacillus allorhizosphaerae</name>
    <dbReference type="NCBI Taxonomy" id="2849866"/>
    <lineage>
        <taxon>Bacteria</taxon>
        <taxon>Bacillati</taxon>
        <taxon>Bacillota</taxon>
        <taxon>Bacilli</taxon>
        <taxon>Bacillales</taxon>
        <taxon>Paenibacillaceae</taxon>
        <taxon>Paenibacillus</taxon>
    </lineage>
</organism>
<dbReference type="Proteomes" id="UP000730618">
    <property type="component" value="Unassembled WGS sequence"/>
</dbReference>
<proteinExistence type="inferred from homology"/>
<sequence>MNKRLIVLSALIGIGGVSGCSGPAQPSAETGGTGKEPAQAVRSAPTEPVELSIYSAGGTQNEEFEKNYAELIKKKFPHVTIKYINPRDGEGSKFENLILAGVNIDLYYESIGTFFSTMSRNKAQYDLSPLIKERGLDLNRFEPTLIDAVRKNSKGEIWGLPVTTNGMSLYYNKELFNKFGVPYLKDGMTWDELYETANRLNRTDGDKKIAGLAISPSHSMRMNVYSLPFVDPQTMQATFGNERWKQVLDPILAPAKESAYRAKMDELEGKLPYSGEWLKKQELAIFGVFSDWQVVSPTPVPFDWDIAAYPTSKDLPGIGSQQYPVYWSIPAFAKHKEQAFEVLSYLVSDEYQLALSKRGGMTVLNNPSIQKAFGQDSPNKDKNLNAAYYNKFAPISPKTDFEKTAETAITNKLVDLAYGRTDLNTALRQAAEEANKEIQSAGK</sequence>
<evidence type="ECO:0000256" key="4">
    <source>
        <dbReference type="ARBA" id="ARBA00022729"/>
    </source>
</evidence>
<dbReference type="PROSITE" id="PS51257">
    <property type="entry name" value="PROKAR_LIPOPROTEIN"/>
    <property type="match status" value="1"/>
</dbReference>
<dbReference type="InterPro" id="IPR006061">
    <property type="entry name" value="SBP_1_CS"/>
</dbReference>
<dbReference type="RefSeq" id="WP_218102419.1">
    <property type="nucleotide sequence ID" value="NZ_CAJVCE010000027.1"/>
</dbReference>
<protein>
    <recommendedName>
        <fullName evidence="9">Extracellular solute-binding protein</fullName>
    </recommendedName>
</protein>
<dbReference type="PROSITE" id="PS01037">
    <property type="entry name" value="SBP_BACTERIAL_1"/>
    <property type="match status" value="1"/>
</dbReference>
<dbReference type="InterPro" id="IPR006059">
    <property type="entry name" value="SBP"/>
</dbReference>
<evidence type="ECO:0000256" key="5">
    <source>
        <dbReference type="ARBA" id="ARBA00022764"/>
    </source>
</evidence>
<name>A0ABM8VRW0_9BACL</name>
<keyword evidence="8" id="KW-1185">Reference proteome</keyword>
<dbReference type="InterPro" id="IPR050490">
    <property type="entry name" value="Bact_solute-bd_prot1"/>
</dbReference>
<reference evidence="7 8" key="1">
    <citation type="submission" date="2021-06" db="EMBL/GenBank/DDBJ databases">
        <authorList>
            <person name="Criscuolo A."/>
        </authorList>
    </citation>
    <scope>NUCLEOTIDE SEQUENCE [LARGE SCALE GENOMIC DNA]</scope>
    <source>
        <strain evidence="8">CIP 111802</strain>
    </source>
</reference>
<dbReference type="PANTHER" id="PTHR43649:SF31">
    <property type="entry name" value="SN-GLYCEROL-3-PHOSPHATE-BINDING PERIPLASMIC PROTEIN UGPB"/>
    <property type="match status" value="1"/>
</dbReference>
<keyword evidence="5" id="KW-0574">Periplasm</keyword>
<keyword evidence="3" id="KW-0813">Transport</keyword>
<dbReference type="PANTHER" id="PTHR43649">
    <property type="entry name" value="ARABINOSE-BINDING PROTEIN-RELATED"/>
    <property type="match status" value="1"/>
</dbReference>
<evidence type="ECO:0000313" key="8">
    <source>
        <dbReference type="Proteomes" id="UP000730618"/>
    </source>
</evidence>
<feature type="region of interest" description="Disordered" evidence="6">
    <location>
        <begin position="22"/>
        <end position="43"/>
    </location>
</feature>
<accession>A0ABM8VRW0</accession>
<comment type="subcellular location">
    <subcellularLocation>
        <location evidence="1">Cell envelope</location>
    </subcellularLocation>
</comment>
<evidence type="ECO:0000256" key="6">
    <source>
        <dbReference type="SAM" id="MobiDB-lite"/>
    </source>
</evidence>
<evidence type="ECO:0008006" key="9">
    <source>
        <dbReference type="Google" id="ProtNLM"/>
    </source>
</evidence>
<comment type="caution">
    <text evidence="7">The sequence shown here is derived from an EMBL/GenBank/DDBJ whole genome shotgun (WGS) entry which is preliminary data.</text>
</comment>
<gene>
    <name evidence="7" type="ORF">PAECIP111802_06228</name>
</gene>
<comment type="similarity">
    <text evidence="2">Belongs to the bacterial solute-binding protein 1 family.</text>
</comment>